<dbReference type="InterPro" id="IPR036388">
    <property type="entry name" value="WH-like_DNA-bd_sf"/>
</dbReference>
<dbReference type="PANTHER" id="PTHR30154:SF54">
    <property type="entry name" value="POSSIBLE TRANSCRIPTIONAL REGULATORY PROTEIN (PROBABLY LRP_ASNC-FAMILY)"/>
    <property type="match status" value="1"/>
</dbReference>
<dbReference type="Proteomes" id="UP000000851">
    <property type="component" value="Chromosome"/>
</dbReference>
<dbReference type="KEGG" id="cai:Caci_5540"/>
<accession>C7QAS6</accession>
<name>C7QAS6_CATAD</name>
<dbReference type="GO" id="GO:0043200">
    <property type="term" value="P:response to amino acid"/>
    <property type="evidence" value="ECO:0007669"/>
    <property type="project" value="TreeGrafter"/>
</dbReference>
<dbReference type="Pfam" id="PF13412">
    <property type="entry name" value="HTH_24"/>
    <property type="match status" value="1"/>
</dbReference>
<dbReference type="GO" id="GO:0043565">
    <property type="term" value="F:sequence-specific DNA binding"/>
    <property type="evidence" value="ECO:0007669"/>
    <property type="project" value="InterPro"/>
</dbReference>
<dbReference type="InParanoid" id="C7QAS6"/>
<dbReference type="EMBL" id="CP001700">
    <property type="protein sequence ID" value="ACU74399.1"/>
    <property type="molecule type" value="Genomic_DNA"/>
</dbReference>
<keyword evidence="6" id="KW-1185">Reference proteome</keyword>
<proteinExistence type="predicted"/>
<evidence type="ECO:0000256" key="2">
    <source>
        <dbReference type="ARBA" id="ARBA00023125"/>
    </source>
</evidence>
<organism evidence="5 6">
    <name type="scientific">Catenulispora acidiphila (strain DSM 44928 / JCM 14897 / NBRC 102108 / NRRL B-24433 / ID139908)</name>
    <dbReference type="NCBI Taxonomy" id="479433"/>
    <lineage>
        <taxon>Bacteria</taxon>
        <taxon>Bacillati</taxon>
        <taxon>Actinomycetota</taxon>
        <taxon>Actinomycetes</taxon>
        <taxon>Catenulisporales</taxon>
        <taxon>Catenulisporaceae</taxon>
        <taxon>Catenulispora</taxon>
    </lineage>
</organism>
<dbReference type="InterPro" id="IPR011008">
    <property type="entry name" value="Dimeric_a/b-barrel"/>
</dbReference>
<evidence type="ECO:0000313" key="6">
    <source>
        <dbReference type="Proteomes" id="UP000000851"/>
    </source>
</evidence>
<dbReference type="SUPFAM" id="SSF54909">
    <property type="entry name" value="Dimeric alpha+beta barrel"/>
    <property type="match status" value="1"/>
</dbReference>
<dbReference type="InterPro" id="IPR019888">
    <property type="entry name" value="Tscrpt_reg_AsnC-like"/>
</dbReference>
<dbReference type="CDD" id="cd00090">
    <property type="entry name" value="HTH_ARSR"/>
    <property type="match status" value="1"/>
</dbReference>
<evidence type="ECO:0000259" key="4">
    <source>
        <dbReference type="PROSITE" id="PS50956"/>
    </source>
</evidence>
<dbReference type="PRINTS" id="PR00033">
    <property type="entry name" value="HTHASNC"/>
</dbReference>
<dbReference type="HOGENOM" id="CLU_091233_0_3_11"/>
<dbReference type="PANTHER" id="PTHR30154">
    <property type="entry name" value="LEUCINE-RESPONSIVE REGULATORY PROTEIN"/>
    <property type="match status" value="1"/>
</dbReference>
<dbReference type="AlphaFoldDB" id="C7QAS6"/>
<feature type="domain" description="HTH asnC-type" evidence="4">
    <location>
        <begin position="39"/>
        <end position="100"/>
    </location>
</feature>
<gene>
    <name evidence="5" type="ordered locus">Caci_5540</name>
</gene>
<protein>
    <submittedName>
        <fullName evidence="5">Transcriptional regulator, AsnC family</fullName>
    </submittedName>
</protein>
<dbReference type="PROSITE" id="PS50956">
    <property type="entry name" value="HTH_ASNC_2"/>
    <property type="match status" value="1"/>
</dbReference>
<keyword evidence="1" id="KW-0805">Transcription regulation</keyword>
<dbReference type="InterPro" id="IPR036390">
    <property type="entry name" value="WH_DNA-bd_sf"/>
</dbReference>
<dbReference type="SMART" id="SM00344">
    <property type="entry name" value="HTH_ASNC"/>
    <property type="match status" value="1"/>
</dbReference>
<dbReference type="Pfam" id="PF01037">
    <property type="entry name" value="AsnC_trans_reg"/>
    <property type="match status" value="1"/>
</dbReference>
<dbReference type="InterPro" id="IPR000485">
    <property type="entry name" value="AsnC-type_HTH_dom"/>
</dbReference>
<evidence type="ECO:0000256" key="3">
    <source>
        <dbReference type="ARBA" id="ARBA00023163"/>
    </source>
</evidence>
<dbReference type="SUPFAM" id="SSF46785">
    <property type="entry name" value="Winged helix' DNA-binding domain"/>
    <property type="match status" value="1"/>
</dbReference>
<keyword evidence="3" id="KW-0804">Transcription</keyword>
<dbReference type="InterPro" id="IPR019887">
    <property type="entry name" value="Tscrpt_reg_AsnC/Lrp_C"/>
</dbReference>
<dbReference type="GO" id="GO:0005829">
    <property type="term" value="C:cytosol"/>
    <property type="evidence" value="ECO:0007669"/>
    <property type="project" value="TreeGrafter"/>
</dbReference>
<reference evidence="5 6" key="1">
    <citation type="journal article" date="2009" name="Stand. Genomic Sci.">
        <title>Complete genome sequence of Catenulispora acidiphila type strain (ID 139908).</title>
        <authorList>
            <person name="Copeland A."/>
            <person name="Lapidus A."/>
            <person name="Glavina Del Rio T."/>
            <person name="Nolan M."/>
            <person name="Lucas S."/>
            <person name="Chen F."/>
            <person name="Tice H."/>
            <person name="Cheng J.F."/>
            <person name="Bruce D."/>
            <person name="Goodwin L."/>
            <person name="Pitluck S."/>
            <person name="Mikhailova N."/>
            <person name="Pati A."/>
            <person name="Ivanova N."/>
            <person name="Mavromatis K."/>
            <person name="Chen A."/>
            <person name="Palaniappan K."/>
            <person name="Chain P."/>
            <person name="Land M."/>
            <person name="Hauser L."/>
            <person name="Chang Y.J."/>
            <person name="Jeffries C.D."/>
            <person name="Chertkov O."/>
            <person name="Brettin T."/>
            <person name="Detter J.C."/>
            <person name="Han C."/>
            <person name="Ali Z."/>
            <person name="Tindall B.J."/>
            <person name="Goker M."/>
            <person name="Bristow J."/>
            <person name="Eisen J.A."/>
            <person name="Markowitz V."/>
            <person name="Hugenholtz P."/>
            <person name="Kyrpides N.C."/>
            <person name="Klenk H.P."/>
        </authorList>
    </citation>
    <scope>NUCLEOTIDE SEQUENCE [LARGE SCALE GENOMIC DNA]</scope>
    <source>
        <strain evidence="6">DSM 44928 / JCM 14897 / NBRC 102108 / NRRL B-24433 / ID139908</strain>
    </source>
</reference>
<dbReference type="Gene3D" id="1.10.10.10">
    <property type="entry name" value="Winged helix-like DNA-binding domain superfamily/Winged helix DNA-binding domain"/>
    <property type="match status" value="1"/>
</dbReference>
<dbReference type="InterPro" id="IPR011991">
    <property type="entry name" value="ArsR-like_HTH"/>
</dbReference>
<evidence type="ECO:0000313" key="5">
    <source>
        <dbReference type="EMBL" id="ACU74399.1"/>
    </source>
</evidence>
<evidence type="ECO:0000256" key="1">
    <source>
        <dbReference type="ARBA" id="ARBA00023015"/>
    </source>
</evidence>
<keyword evidence="2" id="KW-0238">DNA-binding</keyword>
<dbReference type="Gene3D" id="3.30.70.920">
    <property type="match status" value="1"/>
</dbReference>
<sequence>MESIANKILYGAARLLRDSVLPVILSAMPNDVRAARPVLDDTDRAILAVLSADARTPNNAIAEAVGIAPSTCLARIRTLRERGVIRGFHADIDPTALGRGLQAMIAVRLRAHTRERVQEFMRDVPGLPDVVGVWHVAGADDYLLHIAVADSDALRDFVLEHLTTHPAVGHTETSLIFGHLRGAVGATAPVTDQTPIGPLPSER</sequence>
<dbReference type="STRING" id="479433.Caci_5540"/>
<dbReference type="eggNOG" id="COG1522">
    <property type="taxonomic scope" value="Bacteria"/>
</dbReference>